<dbReference type="Proteomes" id="UP000027222">
    <property type="component" value="Unassembled WGS sequence"/>
</dbReference>
<evidence type="ECO:0000313" key="2">
    <source>
        <dbReference type="Proteomes" id="UP000027222"/>
    </source>
</evidence>
<evidence type="ECO:0008006" key="3">
    <source>
        <dbReference type="Google" id="ProtNLM"/>
    </source>
</evidence>
<name>A0A067TH03_GALM3</name>
<protein>
    <recommendedName>
        <fullName evidence="3">F-box domain-containing protein</fullName>
    </recommendedName>
</protein>
<dbReference type="AlphaFoldDB" id="A0A067TH03"/>
<proteinExistence type="predicted"/>
<reference evidence="2" key="1">
    <citation type="journal article" date="2014" name="Proc. Natl. Acad. Sci. U.S.A.">
        <title>Extensive sampling of basidiomycete genomes demonstrates inadequacy of the white-rot/brown-rot paradigm for wood decay fungi.</title>
        <authorList>
            <person name="Riley R."/>
            <person name="Salamov A.A."/>
            <person name="Brown D.W."/>
            <person name="Nagy L.G."/>
            <person name="Floudas D."/>
            <person name="Held B.W."/>
            <person name="Levasseur A."/>
            <person name="Lombard V."/>
            <person name="Morin E."/>
            <person name="Otillar R."/>
            <person name="Lindquist E.A."/>
            <person name="Sun H."/>
            <person name="LaButti K.M."/>
            <person name="Schmutz J."/>
            <person name="Jabbour D."/>
            <person name="Luo H."/>
            <person name="Baker S.E."/>
            <person name="Pisabarro A.G."/>
            <person name="Walton J.D."/>
            <person name="Blanchette R.A."/>
            <person name="Henrissat B."/>
            <person name="Martin F."/>
            <person name="Cullen D."/>
            <person name="Hibbett D.S."/>
            <person name="Grigoriev I.V."/>
        </authorList>
    </citation>
    <scope>NUCLEOTIDE SEQUENCE [LARGE SCALE GENOMIC DNA]</scope>
    <source>
        <strain evidence="2">CBS 339.88</strain>
    </source>
</reference>
<keyword evidence="2" id="KW-1185">Reference proteome</keyword>
<organism evidence="1 2">
    <name type="scientific">Galerina marginata (strain CBS 339.88)</name>
    <dbReference type="NCBI Taxonomy" id="685588"/>
    <lineage>
        <taxon>Eukaryota</taxon>
        <taxon>Fungi</taxon>
        <taxon>Dikarya</taxon>
        <taxon>Basidiomycota</taxon>
        <taxon>Agaricomycotina</taxon>
        <taxon>Agaricomycetes</taxon>
        <taxon>Agaricomycetidae</taxon>
        <taxon>Agaricales</taxon>
        <taxon>Agaricineae</taxon>
        <taxon>Strophariaceae</taxon>
        <taxon>Galerina</taxon>
    </lineage>
</organism>
<dbReference type="HOGENOM" id="CLU_011151_0_1_1"/>
<accession>A0A067TH03</accession>
<evidence type="ECO:0000313" key="1">
    <source>
        <dbReference type="EMBL" id="KDR78268.1"/>
    </source>
</evidence>
<gene>
    <name evidence="1" type="ORF">GALMADRAFT_209673</name>
</gene>
<dbReference type="EMBL" id="KL142375">
    <property type="protein sequence ID" value="KDR78268.1"/>
    <property type="molecule type" value="Genomic_DNA"/>
</dbReference>
<dbReference type="OrthoDB" id="3007819at2759"/>
<sequence>MTSPLETIPRDVLQHIALLCGSTSVFELPTEISRLLRTSAGIYRSLNVADTPDLYAHMFCARFDARSSIRRYQKRMTDSALAAEVLRRFRVLQRSKHLDFSAEGMEQDLWTALWMLLESDGLNEKQLSMVDFSNFILCLARFKLGDSVDGNTDRETWAPIILWLLCLVLPRNLILDMSKQDRDEFYTLIFPYIFLTSNEARSPASEPLGYTDPSLSIGLDGGLASFPNFGSKETKDPIQVYTYLRKQNLTVPDPSIAAINLTFVLLEATPVRIPYHLPQTRAIANATQRSGPTKEDYHSLASYKTPLFADTQPEIIAQRPGSFLTQEKPTRSLQHDVDFGCILRKLKNTGAEESDVFSYRPGSMTGLWEGVYRSVNLPNGNSNSAILNPLISMVMVKPMQCLLVEYFCSTCKRPPSVLEDRLLDAEICSFDLFSAKYDSGLSFRGQRYQKYLPPTRTMEDAPEALNLVYDVLLLGEVGSPLHAHLHLSNEAQTLESHDRAWGGFKFSGRIHSDGRVLLKRQPKDTSGDQGVWVFEGRLQCGVAILGRWGITGNPTSVGHGIFSLGKKLNK</sequence>